<keyword evidence="1" id="KW-0732">Signal</keyword>
<organism evidence="2 3">
    <name type="scientific">Molossus molossus</name>
    <name type="common">Pallas' mastiff bat</name>
    <name type="synonym">Vespertilio molossus</name>
    <dbReference type="NCBI Taxonomy" id="27622"/>
    <lineage>
        <taxon>Eukaryota</taxon>
        <taxon>Metazoa</taxon>
        <taxon>Chordata</taxon>
        <taxon>Craniata</taxon>
        <taxon>Vertebrata</taxon>
        <taxon>Euteleostomi</taxon>
        <taxon>Mammalia</taxon>
        <taxon>Eutheria</taxon>
        <taxon>Laurasiatheria</taxon>
        <taxon>Chiroptera</taxon>
        <taxon>Yangochiroptera</taxon>
        <taxon>Molossidae</taxon>
        <taxon>Molossus</taxon>
    </lineage>
</organism>
<dbReference type="InParanoid" id="A0A7J8DTX6"/>
<sequence>MKDVASSRKCTLLVSMVIMALVRQAVIIQEGLRGVERNSWCELFPLGSNSIRHATGECVTPRGIVAMGLRQSPSTLEASLSTDTQIHKRLLPGSRWADHFYGQPTVSSDHKACLCDKTEECSPS</sequence>
<evidence type="ECO:0000313" key="3">
    <source>
        <dbReference type="Proteomes" id="UP000550707"/>
    </source>
</evidence>
<protein>
    <recommendedName>
        <fullName evidence="4">Secreted protein</fullName>
    </recommendedName>
</protein>
<evidence type="ECO:0000256" key="1">
    <source>
        <dbReference type="SAM" id="SignalP"/>
    </source>
</evidence>
<comment type="caution">
    <text evidence="2">The sequence shown here is derived from an EMBL/GenBank/DDBJ whole genome shotgun (WGS) entry which is preliminary data.</text>
</comment>
<name>A0A7J8DTX6_MOLMO</name>
<dbReference type="AlphaFoldDB" id="A0A7J8DTX6"/>
<accession>A0A7J8DTX6</accession>
<dbReference type="EMBL" id="JACASF010000016">
    <property type="protein sequence ID" value="KAF6426486.1"/>
    <property type="molecule type" value="Genomic_DNA"/>
</dbReference>
<evidence type="ECO:0008006" key="4">
    <source>
        <dbReference type="Google" id="ProtNLM"/>
    </source>
</evidence>
<reference evidence="2 3" key="1">
    <citation type="journal article" date="2020" name="Nature">
        <title>Six reference-quality genomes reveal evolution of bat adaptations.</title>
        <authorList>
            <person name="Jebb D."/>
            <person name="Huang Z."/>
            <person name="Pippel M."/>
            <person name="Hughes G.M."/>
            <person name="Lavrichenko K."/>
            <person name="Devanna P."/>
            <person name="Winkler S."/>
            <person name="Jermiin L.S."/>
            <person name="Skirmuntt E.C."/>
            <person name="Katzourakis A."/>
            <person name="Burkitt-Gray L."/>
            <person name="Ray D.A."/>
            <person name="Sullivan K.A.M."/>
            <person name="Roscito J.G."/>
            <person name="Kirilenko B.M."/>
            <person name="Davalos L.M."/>
            <person name="Corthals A.P."/>
            <person name="Power M.L."/>
            <person name="Jones G."/>
            <person name="Ransome R.D."/>
            <person name="Dechmann D.K.N."/>
            <person name="Locatelli A.G."/>
            <person name="Puechmaille S.J."/>
            <person name="Fedrigo O."/>
            <person name="Jarvis E.D."/>
            <person name="Hiller M."/>
            <person name="Vernes S.C."/>
            <person name="Myers E.W."/>
            <person name="Teeling E.C."/>
        </authorList>
    </citation>
    <scope>NUCLEOTIDE SEQUENCE [LARGE SCALE GENOMIC DNA]</scope>
    <source>
        <strain evidence="2">MMolMol1</strain>
        <tissue evidence="2">Muscle</tissue>
    </source>
</reference>
<feature type="signal peptide" evidence="1">
    <location>
        <begin position="1"/>
        <end position="24"/>
    </location>
</feature>
<dbReference type="Proteomes" id="UP000550707">
    <property type="component" value="Unassembled WGS sequence"/>
</dbReference>
<gene>
    <name evidence="2" type="ORF">HJG59_009176</name>
</gene>
<proteinExistence type="predicted"/>
<keyword evidence="3" id="KW-1185">Reference proteome</keyword>
<feature type="chain" id="PRO_5029762633" description="Secreted protein" evidence="1">
    <location>
        <begin position="25"/>
        <end position="124"/>
    </location>
</feature>
<evidence type="ECO:0000313" key="2">
    <source>
        <dbReference type="EMBL" id="KAF6426486.1"/>
    </source>
</evidence>